<keyword evidence="2" id="KW-1185">Reference proteome</keyword>
<evidence type="ECO:0000313" key="2">
    <source>
        <dbReference type="Proteomes" id="UP000588112"/>
    </source>
</evidence>
<sequence length="47" mass="5134">MARARIARSLRPSTKVARYRATLEAGGDPEEIGKWIAEAKVEQVGHG</sequence>
<name>A0A7W9DNX9_9ACTN</name>
<accession>A0A7W9DNX9</accession>
<dbReference type="RefSeq" id="WP_184609262.1">
    <property type="nucleotide sequence ID" value="NZ_BOOS01000023.1"/>
</dbReference>
<gene>
    <name evidence="1" type="ORF">BJ981_001507</name>
</gene>
<comment type="caution">
    <text evidence="1">The sequence shown here is derived from an EMBL/GenBank/DDBJ whole genome shotgun (WGS) entry which is preliminary data.</text>
</comment>
<proteinExistence type="predicted"/>
<dbReference type="Proteomes" id="UP000588112">
    <property type="component" value="Unassembled WGS sequence"/>
</dbReference>
<organism evidence="1 2">
    <name type="scientific">Sphaerisporangium krabiense</name>
    <dbReference type="NCBI Taxonomy" id="763782"/>
    <lineage>
        <taxon>Bacteria</taxon>
        <taxon>Bacillati</taxon>
        <taxon>Actinomycetota</taxon>
        <taxon>Actinomycetes</taxon>
        <taxon>Streptosporangiales</taxon>
        <taxon>Streptosporangiaceae</taxon>
        <taxon>Sphaerisporangium</taxon>
    </lineage>
</organism>
<reference evidence="1 2" key="1">
    <citation type="submission" date="2020-08" db="EMBL/GenBank/DDBJ databases">
        <title>Sequencing the genomes of 1000 actinobacteria strains.</title>
        <authorList>
            <person name="Klenk H.-P."/>
        </authorList>
    </citation>
    <scope>NUCLEOTIDE SEQUENCE [LARGE SCALE GENOMIC DNA]</scope>
    <source>
        <strain evidence="1 2">DSM 45790</strain>
    </source>
</reference>
<dbReference type="AlphaFoldDB" id="A0A7W9DNX9"/>
<protein>
    <submittedName>
        <fullName evidence="1">Uncharacterized protein</fullName>
    </submittedName>
</protein>
<dbReference type="EMBL" id="JACHBR010000001">
    <property type="protein sequence ID" value="MBB5625808.1"/>
    <property type="molecule type" value="Genomic_DNA"/>
</dbReference>
<evidence type="ECO:0000313" key="1">
    <source>
        <dbReference type="EMBL" id="MBB5625808.1"/>
    </source>
</evidence>